<feature type="transmembrane region" description="Helical" evidence="1">
    <location>
        <begin position="55"/>
        <end position="76"/>
    </location>
</feature>
<comment type="caution">
    <text evidence="2">The sequence shown here is derived from an EMBL/GenBank/DDBJ whole genome shotgun (WGS) entry which is preliminary data.</text>
</comment>
<dbReference type="OrthoDB" id="2989042at2759"/>
<reference evidence="2" key="1">
    <citation type="submission" date="2022-08" db="EMBL/GenBank/DDBJ databases">
        <title>A Global Phylogenomic Analysis of the Shiitake Genus Lentinula.</title>
        <authorList>
            <consortium name="DOE Joint Genome Institute"/>
            <person name="Sierra-Patev S."/>
            <person name="Min B."/>
            <person name="Naranjo-Ortiz M."/>
            <person name="Looney B."/>
            <person name="Konkel Z."/>
            <person name="Slot J.C."/>
            <person name="Sakamoto Y."/>
            <person name="Steenwyk J.L."/>
            <person name="Rokas A."/>
            <person name="Carro J."/>
            <person name="Camarero S."/>
            <person name="Ferreira P."/>
            <person name="Molpeceres G."/>
            <person name="Ruiz-Duenas F.J."/>
            <person name="Serrano A."/>
            <person name="Henrissat B."/>
            <person name="Drula E."/>
            <person name="Hughes K.W."/>
            <person name="Mata J.L."/>
            <person name="Ishikawa N.K."/>
            <person name="Vargas-Isla R."/>
            <person name="Ushijima S."/>
            <person name="Smith C.A."/>
            <person name="Ahrendt S."/>
            <person name="Andreopoulos W."/>
            <person name="He G."/>
            <person name="Labutti K."/>
            <person name="Lipzen A."/>
            <person name="Ng V."/>
            <person name="Riley R."/>
            <person name="Sandor L."/>
            <person name="Barry K."/>
            <person name="Martinez A.T."/>
            <person name="Xiao Y."/>
            <person name="Gibbons J.G."/>
            <person name="Terashima K."/>
            <person name="Grigoriev I.V."/>
            <person name="Hibbett D.S."/>
        </authorList>
    </citation>
    <scope>NUCLEOTIDE SEQUENCE</scope>
    <source>
        <strain evidence="2">JLM2183</strain>
    </source>
</reference>
<keyword evidence="1" id="KW-0472">Membrane</keyword>
<protein>
    <recommendedName>
        <fullName evidence="4">Transmembrane protein</fullName>
    </recommendedName>
</protein>
<dbReference type="AlphaFoldDB" id="A0A9W9DM67"/>
<feature type="transmembrane region" description="Helical" evidence="1">
    <location>
        <begin position="123"/>
        <end position="153"/>
    </location>
</feature>
<evidence type="ECO:0000313" key="3">
    <source>
        <dbReference type="Proteomes" id="UP001150266"/>
    </source>
</evidence>
<accession>A0A9W9DM67</accession>
<dbReference type="Proteomes" id="UP001150266">
    <property type="component" value="Unassembled WGS sequence"/>
</dbReference>
<keyword evidence="1" id="KW-1133">Transmembrane helix</keyword>
<evidence type="ECO:0000256" key="1">
    <source>
        <dbReference type="SAM" id="Phobius"/>
    </source>
</evidence>
<dbReference type="EMBL" id="JAOTPV010000014">
    <property type="protein sequence ID" value="KAJ4475721.1"/>
    <property type="molecule type" value="Genomic_DNA"/>
</dbReference>
<name>A0A9W9DM67_9AGAR</name>
<evidence type="ECO:0000313" key="2">
    <source>
        <dbReference type="EMBL" id="KAJ4475721.1"/>
    </source>
</evidence>
<evidence type="ECO:0008006" key="4">
    <source>
        <dbReference type="Google" id="ProtNLM"/>
    </source>
</evidence>
<organism evidence="2 3">
    <name type="scientific">Lentinula aciculospora</name>
    <dbReference type="NCBI Taxonomy" id="153920"/>
    <lineage>
        <taxon>Eukaryota</taxon>
        <taxon>Fungi</taxon>
        <taxon>Dikarya</taxon>
        <taxon>Basidiomycota</taxon>
        <taxon>Agaricomycotina</taxon>
        <taxon>Agaricomycetes</taxon>
        <taxon>Agaricomycetidae</taxon>
        <taxon>Agaricales</taxon>
        <taxon>Marasmiineae</taxon>
        <taxon>Omphalotaceae</taxon>
        <taxon>Lentinula</taxon>
    </lineage>
</organism>
<feature type="transmembrane region" description="Helical" evidence="1">
    <location>
        <begin position="22"/>
        <end position="46"/>
    </location>
</feature>
<proteinExistence type="predicted"/>
<keyword evidence="1" id="KW-0812">Transmembrane</keyword>
<feature type="transmembrane region" description="Helical" evidence="1">
    <location>
        <begin position="203"/>
        <end position="236"/>
    </location>
</feature>
<gene>
    <name evidence="2" type="ORF">J3R30DRAFT_3502167</name>
</gene>
<feature type="transmembrane region" description="Helical" evidence="1">
    <location>
        <begin position="242"/>
        <end position="258"/>
    </location>
</feature>
<sequence length="351" mass="38881">MAIDTIVLKAAANAPLEASPSFVLAGAWINILLYSVEFLIASYYLFQTPGRKAKALVAVTLMIDTVGTVSICQYTWVVLVTPHKSIKAVAESFLVTSTTSTLSGAITQSYFAYRAWTITRSRIAVLILGTLILIPLGCILASIISASILGTAVDRDKLVVLNILATILGASTDVIVAVYLVFKLRSINLLQFSYPTKCLIRKIMVYTVACGCVTAFFTLFTTTLAFVNVGVFLLFFDCNGRVYTLTILLNFLLFHGWRRDYDEKRRSLRTDNHTDFRWKGSTWSRRFRSSQSSTSTPRFPPSALKRSRSSVSVMRLETHGAVVETFQKPAAGPPFSMESIFSKSNEDLELL</sequence>
<feature type="transmembrane region" description="Helical" evidence="1">
    <location>
        <begin position="88"/>
        <end position="111"/>
    </location>
</feature>
<feature type="transmembrane region" description="Helical" evidence="1">
    <location>
        <begin position="159"/>
        <end position="182"/>
    </location>
</feature>
<keyword evidence="3" id="KW-1185">Reference proteome</keyword>